<dbReference type="PANTHER" id="PTHR21600">
    <property type="entry name" value="MITOCHONDRIAL RNA PSEUDOURIDINE SYNTHASE"/>
    <property type="match status" value="1"/>
</dbReference>
<comment type="similarity">
    <text evidence="1">Belongs to the pseudouridine synthase RluA family.</text>
</comment>
<evidence type="ECO:0000259" key="2">
    <source>
        <dbReference type="Pfam" id="PF00849"/>
    </source>
</evidence>
<evidence type="ECO:0000256" key="1">
    <source>
        <dbReference type="ARBA" id="ARBA00010876"/>
    </source>
</evidence>
<organism evidence="3 4">
    <name type="scientific">Shewanella algae</name>
    <dbReference type="NCBI Taxonomy" id="38313"/>
    <lineage>
        <taxon>Bacteria</taxon>
        <taxon>Pseudomonadati</taxon>
        <taxon>Pseudomonadota</taxon>
        <taxon>Gammaproteobacteria</taxon>
        <taxon>Alteromonadales</taxon>
        <taxon>Shewanellaceae</taxon>
        <taxon>Shewanella</taxon>
    </lineage>
</organism>
<dbReference type="EMBL" id="UGYO01000001">
    <property type="protein sequence ID" value="SUI59073.1"/>
    <property type="molecule type" value="Genomic_DNA"/>
</dbReference>
<dbReference type="CDD" id="cd02869">
    <property type="entry name" value="PseudoU_synth_RluA_like"/>
    <property type="match status" value="1"/>
</dbReference>
<protein>
    <submittedName>
        <fullName evidence="3">Ribosomal large subunit pseudouridine synthase A</fullName>
        <ecNumber evidence="3">5.4.99.28</ecNumber>
    </submittedName>
</protein>
<dbReference type="InterPro" id="IPR050188">
    <property type="entry name" value="RluA_PseudoU_synthase"/>
</dbReference>
<keyword evidence="3" id="KW-0413">Isomerase</keyword>
<proteinExistence type="inferred from homology"/>
<gene>
    <name evidence="3" type="primary">rluA_2</name>
    <name evidence="3" type="ORF">NCTC10738_01476</name>
</gene>
<evidence type="ECO:0000313" key="4">
    <source>
        <dbReference type="Proteomes" id="UP000254069"/>
    </source>
</evidence>
<name>A0A379ZC12_9GAMM</name>
<dbReference type="InterPro" id="IPR020103">
    <property type="entry name" value="PsdUridine_synth_cat_dom_sf"/>
</dbReference>
<dbReference type="PROSITE" id="PS01129">
    <property type="entry name" value="PSI_RLU"/>
    <property type="match status" value="1"/>
</dbReference>
<accession>A0A379ZC12</accession>
<dbReference type="Proteomes" id="UP000254069">
    <property type="component" value="Unassembled WGS sequence"/>
</dbReference>
<dbReference type="Gene3D" id="3.30.2350.10">
    <property type="entry name" value="Pseudouridine synthase"/>
    <property type="match status" value="1"/>
</dbReference>
<feature type="domain" description="Pseudouridine synthase RsuA/RluA-like" evidence="2">
    <location>
        <begin position="10"/>
        <end position="152"/>
    </location>
</feature>
<evidence type="ECO:0000313" key="3">
    <source>
        <dbReference type="EMBL" id="SUI59073.1"/>
    </source>
</evidence>
<dbReference type="NCBIfam" id="TIGR01621">
    <property type="entry name" value="RluA-like"/>
    <property type="match status" value="1"/>
</dbReference>
<keyword evidence="4" id="KW-1185">Reference proteome</keyword>
<dbReference type="InterPro" id="IPR006508">
    <property type="entry name" value="PsdUridine_synth_RluA-like"/>
</dbReference>
<dbReference type="AlphaFoldDB" id="A0A379ZC12"/>
<dbReference type="EC" id="5.4.99.28" evidence="3"/>
<dbReference type="GO" id="GO:0160151">
    <property type="term" value="F:tRNA pseudouridine(32) synthase activity"/>
    <property type="evidence" value="ECO:0007669"/>
    <property type="project" value="UniProtKB-EC"/>
</dbReference>
<dbReference type="GO" id="GO:0000455">
    <property type="term" value="P:enzyme-directed rRNA pseudouridine synthesis"/>
    <property type="evidence" value="ECO:0007669"/>
    <property type="project" value="TreeGrafter"/>
</dbReference>
<dbReference type="GO" id="GO:0003723">
    <property type="term" value="F:RNA binding"/>
    <property type="evidence" value="ECO:0007669"/>
    <property type="project" value="InterPro"/>
</dbReference>
<dbReference type="Pfam" id="PF00849">
    <property type="entry name" value="PseudoU_synth_2"/>
    <property type="match status" value="1"/>
</dbReference>
<sequence length="226" mass="25260">MYSVIATEPDFILLDKRPGVHFHSQHGEAGLVASAEQELGCKLYPVHRLDTLTSGLLLLARSSEAAAEFTRMFSEHKVQKYYLALAKGKPGKKQGWIIGDMAKSRRSQYKLLRSTDNPAVTQFFSWSVAEGLRLYLLKPHSGKTHQLRVALSSLGVPILGDTLYGGSAVDADRGYLHAYALEFEWRGQTLRYLSLPSQGDAFLRPGVLSQMQALAEPWTLDWPKRK</sequence>
<dbReference type="InterPro" id="IPR006145">
    <property type="entry name" value="PsdUridine_synth_RsuA/RluA"/>
</dbReference>
<dbReference type="PANTHER" id="PTHR21600:SF87">
    <property type="entry name" value="RNA PSEUDOURIDYLATE SYNTHASE DOMAIN-CONTAINING PROTEIN 1"/>
    <property type="match status" value="1"/>
</dbReference>
<reference evidence="3 4" key="1">
    <citation type="submission" date="2018-06" db="EMBL/GenBank/DDBJ databases">
        <authorList>
            <consortium name="Pathogen Informatics"/>
            <person name="Doyle S."/>
        </authorList>
    </citation>
    <scope>NUCLEOTIDE SEQUENCE [LARGE SCALE GENOMIC DNA]</scope>
    <source>
        <strain evidence="3 4">NCTC10738</strain>
    </source>
</reference>
<dbReference type="InterPro" id="IPR006224">
    <property type="entry name" value="PsdUridine_synth_RluA-like_CS"/>
</dbReference>
<dbReference type="RefSeq" id="WP_115389470.1">
    <property type="nucleotide sequence ID" value="NZ_JADZHC010000092.1"/>
</dbReference>
<dbReference type="SUPFAM" id="SSF55120">
    <property type="entry name" value="Pseudouridine synthase"/>
    <property type="match status" value="1"/>
</dbReference>